<evidence type="ECO:0000256" key="2">
    <source>
        <dbReference type="ARBA" id="ARBA00023015"/>
    </source>
</evidence>
<comment type="similarity">
    <text evidence="6">Belongs to the AP2/ERF transcription factor family. ERF subfamily.</text>
</comment>
<dbReference type="Gene3D" id="3.30.730.10">
    <property type="entry name" value="AP2/ERF domain"/>
    <property type="match status" value="1"/>
</dbReference>
<keyword evidence="2" id="KW-0805">Transcription regulation</keyword>
<organism evidence="9 10">
    <name type="scientific">Oldenlandia corymbosa var. corymbosa</name>
    <dbReference type="NCBI Taxonomy" id="529605"/>
    <lineage>
        <taxon>Eukaryota</taxon>
        <taxon>Viridiplantae</taxon>
        <taxon>Streptophyta</taxon>
        <taxon>Embryophyta</taxon>
        <taxon>Tracheophyta</taxon>
        <taxon>Spermatophyta</taxon>
        <taxon>Magnoliopsida</taxon>
        <taxon>eudicotyledons</taxon>
        <taxon>Gunneridae</taxon>
        <taxon>Pentapetalae</taxon>
        <taxon>asterids</taxon>
        <taxon>lamiids</taxon>
        <taxon>Gentianales</taxon>
        <taxon>Rubiaceae</taxon>
        <taxon>Rubioideae</taxon>
        <taxon>Spermacoceae</taxon>
        <taxon>Hedyotis-Oldenlandia complex</taxon>
        <taxon>Oldenlandia</taxon>
    </lineage>
</organism>
<feature type="region of interest" description="Disordered" evidence="7">
    <location>
        <begin position="318"/>
        <end position="345"/>
    </location>
</feature>
<proteinExistence type="inferred from homology"/>
<keyword evidence="3" id="KW-0238">DNA-binding</keyword>
<evidence type="ECO:0000256" key="5">
    <source>
        <dbReference type="ARBA" id="ARBA00023242"/>
    </source>
</evidence>
<evidence type="ECO:0000313" key="9">
    <source>
        <dbReference type="EMBL" id="CAI9113639.1"/>
    </source>
</evidence>
<protein>
    <submittedName>
        <fullName evidence="9">OLC1v1014278C1</fullName>
    </submittedName>
</protein>
<dbReference type="PROSITE" id="PS51032">
    <property type="entry name" value="AP2_ERF"/>
    <property type="match status" value="1"/>
</dbReference>
<dbReference type="InterPro" id="IPR001471">
    <property type="entry name" value="AP2/ERF_dom"/>
</dbReference>
<evidence type="ECO:0000256" key="7">
    <source>
        <dbReference type="SAM" id="MobiDB-lite"/>
    </source>
</evidence>
<evidence type="ECO:0000313" key="10">
    <source>
        <dbReference type="Proteomes" id="UP001161247"/>
    </source>
</evidence>
<evidence type="ECO:0000256" key="3">
    <source>
        <dbReference type="ARBA" id="ARBA00023125"/>
    </source>
</evidence>
<feature type="domain" description="AP2/ERF" evidence="8">
    <location>
        <begin position="31"/>
        <end position="88"/>
    </location>
</feature>
<feature type="region of interest" description="Disordered" evidence="7">
    <location>
        <begin position="130"/>
        <end position="165"/>
    </location>
</feature>
<dbReference type="SUPFAM" id="SSF54171">
    <property type="entry name" value="DNA-binding domain"/>
    <property type="match status" value="1"/>
</dbReference>
<keyword evidence="4" id="KW-0804">Transcription</keyword>
<sequence length="345" mass="37986">MVHKAMKPTSSSQTDDGVRSRRKNSSRGHHRYVGVRQRPSGRWVAEIKDSLQKVRLWLGTFDTAEDAARAYDEAARALRGANARTNFELPDNDDDDDFPDCGEPFSFEEACRTDEPDGLVGALKAKLFNEPNNKNVSSKGNSSNIVPQSKSIQPNNNNTDPPILSSCNNTSRHKLQTSVTGMSKLNVGPGTRKFHQEPEQSNGNGNINNISINPVALPHDYEQNLVINHETRIEDFVGCNTNTTTTNDPLFTTSTNVVAASTANPWPIPPYPAQTSGGMPYTSYTPDENHSLTQLLTNNVGSLDMLQMQTVALQMNEGEKNGGKMMTNLPYSRLNPQRGKPQETV</sequence>
<dbReference type="PANTHER" id="PTHR31194">
    <property type="entry name" value="SHN SHINE , DNA BINDING / TRANSCRIPTION FACTOR"/>
    <property type="match status" value="1"/>
</dbReference>
<dbReference type="CDD" id="cd00018">
    <property type="entry name" value="AP2"/>
    <property type="match status" value="1"/>
</dbReference>
<dbReference type="PRINTS" id="PR00367">
    <property type="entry name" value="ETHRSPELEMNT"/>
</dbReference>
<dbReference type="GO" id="GO:0005634">
    <property type="term" value="C:nucleus"/>
    <property type="evidence" value="ECO:0007669"/>
    <property type="project" value="UniProtKB-SubCell"/>
</dbReference>
<dbReference type="InterPro" id="IPR050913">
    <property type="entry name" value="AP2/ERF_ERF"/>
</dbReference>
<dbReference type="Pfam" id="PF00847">
    <property type="entry name" value="AP2"/>
    <property type="match status" value="1"/>
</dbReference>
<dbReference type="PANTHER" id="PTHR31194:SF189">
    <property type="entry name" value="AP2_ERF DOMAIN-CONTAINING PROTEIN"/>
    <property type="match status" value="1"/>
</dbReference>
<dbReference type="EMBL" id="OX459124">
    <property type="protein sequence ID" value="CAI9113639.1"/>
    <property type="molecule type" value="Genomic_DNA"/>
</dbReference>
<evidence type="ECO:0000259" key="8">
    <source>
        <dbReference type="PROSITE" id="PS51032"/>
    </source>
</evidence>
<evidence type="ECO:0000256" key="4">
    <source>
        <dbReference type="ARBA" id="ARBA00023163"/>
    </source>
</evidence>
<feature type="compositionally biased region" description="Basic residues" evidence="7">
    <location>
        <begin position="20"/>
        <end position="33"/>
    </location>
</feature>
<dbReference type="GO" id="GO:0003700">
    <property type="term" value="F:DNA-binding transcription factor activity"/>
    <property type="evidence" value="ECO:0007669"/>
    <property type="project" value="InterPro"/>
</dbReference>
<evidence type="ECO:0000256" key="6">
    <source>
        <dbReference type="ARBA" id="ARBA00024343"/>
    </source>
</evidence>
<feature type="compositionally biased region" description="Low complexity" evidence="7">
    <location>
        <begin position="132"/>
        <end position="144"/>
    </location>
</feature>
<comment type="subcellular location">
    <subcellularLocation>
        <location evidence="1">Nucleus</location>
    </subcellularLocation>
</comment>
<name>A0AAV1E3S3_OLDCO</name>
<dbReference type="InterPro" id="IPR036955">
    <property type="entry name" value="AP2/ERF_dom_sf"/>
</dbReference>
<dbReference type="FunFam" id="3.30.730.10:FF:000005">
    <property type="entry name" value="ethylene-responsive transcription factor RAP2-11"/>
    <property type="match status" value="1"/>
</dbReference>
<keyword evidence="10" id="KW-1185">Reference proteome</keyword>
<reference evidence="9" key="1">
    <citation type="submission" date="2023-03" db="EMBL/GenBank/DDBJ databases">
        <authorList>
            <person name="Julca I."/>
        </authorList>
    </citation>
    <scope>NUCLEOTIDE SEQUENCE</scope>
</reference>
<dbReference type="GO" id="GO:0003677">
    <property type="term" value="F:DNA binding"/>
    <property type="evidence" value="ECO:0007669"/>
    <property type="project" value="UniProtKB-KW"/>
</dbReference>
<evidence type="ECO:0000256" key="1">
    <source>
        <dbReference type="ARBA" id="ARBA00004123"/>
    </source>
</evidence>
<gene>
    <name evidence="9" type="ORF">OLC1_LOCUS20607</name>
</gene>
<dbReference type="SMART" id="SM00380">
    <property type="entry name" value="AP2"/>
    <property type="match status" value="1"/>
</dbReference>
<dbReference type="Proteomes" id="UP001161247">
    <property type="component" value="Chromosome 7"/>
</dbReference>
<feature type="compositionally biased region" description="Polar residues" evidence="7">
    <location>
        <begin position="145"/>
        <end position="165"/>
    </location>
</feature>
<dbReference type="AlphaFoldDB" id="A0AAV1E3S3"/>
<dbReference type="InterPro" id="IPR016177">
    <property type="entry name" value="DNA-bd_dom_sf"/>
</dbReference>
<feature type="region of interest" description="Disordered" evidence="7">
    <location>
        <begin position="1"/>
        <end position="35"/>
    </location>
</feature>
<accession>A0AAV1E3S3</accession>
<keyword evidence="5" id="KW-0539">Nucleus</keyword>